<organism evidence="5 6">
    <name type="scientific">Amycolatopsis rubida</name>
    <dbReference type="NCBI Taxonomy" id="112413"/>
    <lineage>
        <taxon>Bacteria</taxon>
        <taxon>Bacillati</taxon>
        <taxon>Actinomycetota</taxon>
        <taxon>Actinomycetes</taxon>
        <taxon>Pseudonocardiales</taxon>
        <taxon>Pseudonocardiaceae</taxon>
        <taxon>Amycolatopsis</taxon>
    </lineage>
</organism>
<reference evidence="5 6" key="1">
    <citation type="submission" date="2016-10" db="EMBL/GenBank/DDBJ databases">
        <authorList>
            <person name="de Groot N.N."/>
        </authorList>
    </citation>
    <scope>NUCLEOTIDE SEQUENCE [LARGE SCALE GENOMIC DNA]</scope>
    <source>
        <strain evidence="5 6">DSM 44637</strain>
    </source>
</reference>
<dbReference type="SUPFAM" id="SSF47336">
    <property type="entry name" value="ACP-like"/>
    <property type="match status" value="1"/>
</dbReference>
<dbReference type="OrthoDB" id="3700231at2"/>
<gene>
    <name evidence="4" type="ORF">G3I59_01225</name>
    <name evidence="5" type="ORF">SAMN05421854_106259</name>
</gene>
<accession>A0A1I5SB47</accession>
<keyword evidence="7" id="KW-1185">Reference proteome</keyword>
<evidence type="ECO:0000256" key="1">
    <source>
        <dbReference type="ARBA" id="ARBA00022450"/>
    </source>
</evidence>
<dbReference type="GO" id="GO:0031177">
    <property type="term" value="F:phosphopantetheine binding"/>
    <property type="evidence" value="ECO:0007669"/>
    <property type="project" value="InterPro"/>
</dbReference>
<dbReference type="PROSITE" id="PS50075">
    <property type="entry name" value="CARRIER"/>
    <property type="match status" value="1"/>
</dbReference>
<evidence type="ECO:0000313" key="6">
    <source>
        <dbReference type="Proteomes" id="UP000199137"/>
    </source>
</evidence>
<name>A0A1I5SB47_9PSEU</name>
<dbReference type="PROSITE" id="PS00012">
    <property type="entry name" value="PHOSPHOPANTETHEINE"/>
    <property type="match status" value="1"/>
</dbReference>
<sequence>MTTRPSEQVAGAGDPAPVVAKVVSEVAEVEVAPDQSFFDLGLDSIQLMDICNRLNETYGEVIDLFLLFENPTVTECAAIIREHQAAG</sequence>
<dbReference type="STRING" id="112413.SAMN05421854_106259"/>
<feature type="domain" description="Carrier" evidence="3">
    <location>
        <begin position="10"/>
        <end position="84"/>
    </location>
</feature>
<protein>
    <submittedName>
        <fullName evidence="4">Acyl carrier protein</fullName>
    </submittedName>
    <submittedName>
        <fullName evidence="5">Aryl carrier domain-containing protein</fullName>
    </submittedName>
</protein>
<dbReference type="Proteomes" id="UP000199137">
    <property type="component" value="Unassembled WGS sequence"/>
</dbReference>
<reference evidence="4 7" key="2">
    <citation type="submission" date="2020-01" db="EMBL/GenBank/DDBJ databases">
        <title>Insect and environment-associated Actinomycetes.</title>
        <authorList>
            <person name="Currrie C."/>
            <person name="Chevrette M."/>
            <person name="Carlson C."/>
            <person name="Stubbendieck R."/>
            <person name="Wendt-Pienkowski E."/>
        </authorList>
    </citation>
    <scope>NUCLEOTIDE SEQUENCE [LARGE SCALE GENOMIC DNA]</scope>
    <source>
        <strain evidence="4 7">SID8386</strain>
    </source>
</reference>
<dbReference type="Proteomes" id="UP000470404">
    <property type="component" value="Unassembled WGS sequence"/>
</dbReference>
<dbReference type="AlphaFoldDB" id="A0A1I5SB47"/>
<keyword evidence="2" id="KW-0597">Phosphoprotein</keyword>
<dbReference type="Gene3D" id="1.10.1200.10">
    <property type="entry name" value="ACP-like"/>
    <property type="match status" value="1"/>
</dbReference>
<dbReference type="SMART" id="SM00823">
    <property type="entry name" value="PKS_PP"/>
    <property type="match status" value="1"/>
</dbReference>
<dbReference type="EMBL" id="JAAGNC010000009">
    <property type="protein sequence ID" value="NEC54267.1"/>
    <property type="molecule type" value="Genomic_DNA"/>
</dbReference>
<evidence type="ECO:0000313" key="7">
    <source>
        <dbReference type="Proteomes" id="UP000470404"/>
    </source>
</evidence>
<evidence type="ECO:0000259" key="3">
    <source>
        <dbReference type="PROSITE" id="PS50075"/>
    </source>
</evidence>
<dbReference type="RefSeq" id="WP_067588314.1">
    <property type="nucleotide sequence ID" value="NZ_FOWC01000006.1"/>
</dbReference>
<dbReference type="InterPro" id="IPR020806">
    <property type="entry name" value="PKS_PP-bd"/>
</dbReference>
<dbReference type="Pfam" id="PF00550">
    <property type="entry name" value="PP-binding"/>
    <property type="match status" value="1"/>
</dbReference>
<proteinExistence type="predicted"/>
<keyword evidence="1" id="KW-0596">Phosphopantetheine</keyword>
<dbReference type="InterPro" id="IPR036736">
    <property type="entry name" value="ACP-like_sf"/>
</dbReference>
<evidence type="ECO:0000313" key="4">
    <source>
        <dbReference type="EMBL" id="NEC54267.1"/>
    </source>
</evidence>
<dbReference type="InterPro" id="IPR009081">
    <property type="entry name" value="PP-bd_ACP"/>
</dbReference>
<dbReference type="EMBL" id="FOWC01000006">
    <property type="protein sequence ID" value="SFP67922.1"/>
    <property type="molecule type" value="Genomic_DNA"/>
</dbReference>
<evidence type="ECO:0000256" key="2">
    <source>
        <dbReference type="ARBA" id="ARBA00022553"/>
    </source>
</evidence>
<dbReference type="InterPro" id="IPR006162">
    <property type="entry name" value="Ppantetheine_attach_site"/>
</dbReference>
<evidence type="ECO:0000313" key="5">
    <source>
        <dbReference type="EMBL" id="SFP67922.1"/>
    </source>
</evidence>